<feature type="region of interest" description="Disordered" evidence="1">
    <location>
        <begin position="138"/>
        <end position="410"/>
    </location>
</feature>
<evidence type="ECO:0000313" key="3">
    <source>
        <dbReference type="Proteomes" id="UP001276659"/>
    </source>
</evidence>
<dbReference type="AlphaFoldDB" id="A0AAD9ZGZ5"/>
<organism evidence="2 3">
    <name type="scientific">Lepraria neglecta</name>
    <dbReference type="NCBI Taxonomy" id="209136"/>
    <lineage>
        <taxon>Eukaryota</taxon>
        <taxon>Fungi</taxon>
        <taxon>Dikarya</taxon>
        <taxon>Ascomycota</taxon>
        <taxon>Pezizomycotina</taxon>
        <taxon>Lecanoromycetes</taxon>
        <taxon>OSLEUM clade</taxon>
        <taxon>Lecanoromycetidae</taxon>
        <taxon>Lecanorales</taxon>
        <taxon>Lecanorineae</taxon>
        <taxon>Stereocaulaceae</taxon>
        <taxon>Lepraria</taxon>
    </lineage>
</organism>
<feature type="compositionally biased region" description="Polar residues" evidence="1">
    <location>
        <begin position="333"/>
        <end position="355"/>
    </location>
</feature>
<evidence type="ECO:0000256" key="1">
    <source>
        <dbReference type="SAM" id="MobiDB-lite"/>
    </source>
</evidence>
<reference evidence="2" key="1">
    <citation type="submission" date="2022-11" db="EMBL/GenBank/DDBJ databases">
        <title>Chromosomal genome sequence assembly and mating type (MAT) locus characterization of the leprose asexual lichenized fungus Lepraria neglecta (Nyl.) Erichsen.</title>
        <authorList>
            <person name="Allen J.L."/>
            <person name="Pfeffer B."/>
        </authorList>
    </citation>
    <scope>NUCLEOTIDE SEQUENCE</scope>
    <source>
        <strain evidence="2">Allen 5258</strain>
    </source>
</reference>
<comment type="caution">
    <text evidence="2">The sequence shown here is derived from an EMBL/GenBank/DDBJ whole genome shotgun (WGS) entry which is preliminary data.</text>
</comment>
<feature type="compositionally biased region" description="Polar residues" evidence="1">
    <location>
        <begin position="306"/>
        <end position="319"/>
    </location>
</feature>
<accession>A0AAD9ZGZ5</accession>
<feature type="compositionally biased region" description="Polar residues" evidence="1">
    <location>
        <begin position="379"/>
        <end position="396"/>
    </location>
</feature>
<feature type="region of interest" description="Disordered" evidence="1">
    <location>
        <begin position="21"/>
        <end position="42"/>
    </location>
</feature>
<feature type="compositionally biased region" description="Basic and acidic residues" evidence="1">
    <location>
        <begin position="397"/>
        <end position="410"/>
    </location>
</feature>
<feature type="compositionally biased region" description="Basic and acidic residues" evidence="1">
    <location>
        <begin position="284"/>
        <end position="296"/>
    </location>
</feature>
<keyword evidence="3" id="KW-1185">Reference proteome</keyword>
<proteinExistence type="predicted"/>
<feature type="compositionally biased region" description="Basic and acidic residues" evidence="1">
    <location>
        <begin position="196"/>
        <end position="205"/>
    </location>
</feature>
<evidence type="ECO:0000313" key="2">
    <source>
        <dbReference type="EMBL" id="KAK3178575.1"/>
    </source>
</evidence>
<feature type="compositionally biased region" description="Basic and acidic residues" evidence="1">
    <location>
        <begin position="151"/>
        <end position="188"/>
    </location>
</feature>
<dbReference type="Proteomes" id="UP001276659">
    <property type="component" value="Unassembled WGS sequence"/>
</dbReference>
<sequence length="410" mass="44949">MTAGAVVSADFLARFRLTQNATPSRSTSPARRMEASSGGTRERDLTTQKLTSVQVSTWALTSAQLVQAFGSSILGSRRFLAELCNFSKPDVSFSESLGFICHQREERMNNLENEGRFPTKIWLSTDVNRAMANWSALNAKSTSETRKRKRVEGATQERPHGAAGEQKGDSGDKEQNDDAQDDNDKSGAENEDGGQEDDRLDRPDVDTGDGYRPPLNQGSRQDLVSGKEHPALGNPAPADDASQGRNETPDERLRTPRSARNVVDDEEDTTGQRRLSNRKRFPAQKHEESSERRKTTNIELVCKTLEPNQPSIGAENTQFVHDFEGEHPPDTAQCPSGSGSECQTSLDRTSNQTSGIEEALLDPACTSTENTTHKAAATSRLSEQAQAPTELPTNESPPHEAQRQSESPNR</sequence>
<gene>
    <name evidence="2" type="ORF">OEA41_000712</name>
</gene>
<dbReference type="EMBL" id="JASNWA010000003">
    <property type="protein sequence ID" value="KAK3178575.1"/>
    <property type="molecule type" value="Genomic_DNA"/>
</dbReference>
<protein>
    <submittedName>
        <fullName evidence="2">Uncharacterized protein</fullName>
    </submittedName>
</protein>
<name>A0AAD9ZGZ5_9LECA</name>